<dbReference type="PROSITE" id="PS50878">
    <property type="entry name" value="RT_POL"/>
    <property type="match status" value="1"/>
</dbReference>
<reference evidence="2" key="1">
    <citation type="submission" date="2018-04" db="EMBL/GenBank/DDBJ databases">
        <title>Transcriptome of Schizaphis graminum biotype I.</title>
        <authorList>
            <person name="Scully E.D."/>
            <person name="Geib S.M."/>
            <person name="Palmer N.A."/>
            <person name="Koch K."/>
            <person name="Bradshaw J."/>
            <person name="Heng-Moss T."/>
            <person name="Sarath G."/>
        </authorList>
    </citation>
    <scope>NUCLEOTIDE SEQUENCE</scope>
</reference>
<organism evidence="2">
    <name type="scientific">Schizaphis graminum</name>
    <name type="common">Green bug aphid</name>
    <dbReference type="NCBI Taxonomy" id="13262"/>
    <lineage>
        <taxon>Eukaryota</taxon>
        <taxon>Metazoa</taxon>
        <taxon>Ecdysozoa</taxon>
        <taxon>Arthropoda</taxon>
        <taxon>Hexapoda</taxon>
        <taxon>Insecta</taxon>
        <taxon>Pterygota</taxon>
        <taxon>Neoptera</taxon>
        <taxon>Paraneoptera</taxon>
        <taxon>Hemiptera</taxon>
        <taxon>Sternorrhyncha</taxon>
        <taxon>Aphidomorpha</taxon>
        <taxon>Aphidoidea</taxon>
        <taxon>Aphididae</taxon>
        <taxon>Aphidini</taxon>
        <taxon>Schizaphis</taxon>
    </lineage>
</organism>
<protein>
    <submittedName>
        <fullName evidence="2">RNA-directed DNA polymerase from mobile element jockey</fullName>
    </submittedName>
</protein>
<feature type="domain" description="Reverse transcriptase" evidence="1">
    <location>
        <begin position="162"/>
        <end position="341"/>
    </location>
</feature>
<keyword evidence="2" id="KW-0695">RNA-directed DNA polymerase</keyword>
<dbReference type="InterPro" id="IPR043502">
    <property type="entry name" value="DNA/RNA_pol_sf"/>
</dbReference>
<dbReference type="PANTHER" id="PTHR47510">
    <property type="entry name" value="REVERSE TRANSCRIPTASE DOMAIN-CONTAINING PROTEIN"/>
    <property type="match status" value="1"/>
</dbReference>
<dbReference type="GO" id="GO:0003964">
    <property type="term" value="F:RNA-directed DNA polymerase activity"/>
    <property type="evidence" value="ECO:0007669"/>
    <property type="project" value="UniProtKB-KW"/>
</dbReference>
<dbReference type="CDD" id="cd01650">
    <property type="entry name" value="RT_nLTR_like"/>
    <property type="match status" value="1"/>
</dbReference>
<dbReference type="InterPro" id="IPR000477">
    <property type="entry name" value="RT_dom"/>
</dbReference>
<dbReference type="Pfam" id="PF00078">
    <property type="entry name" value="RVT_1"/>
    <property type="match status" value="1"/>
</dbReference>
<keyword evidence="2" id="KW-0548">Nucleotidyltransferase</keyword>
<gene>
    <name evidence="2" type="primary">pol_146</name>
    <name evidence="2" type="ORF">g.122959</name>
</gene>
<dbReference type="AlphaFoldDB" id="A0A2S2PCQ2"/>
<name>A0A2S2PCQ2_SCHGA</name>
<dbReference type="EMBL" id="GGMR01014097">
    <property type="protein sequence ID" value="MBY26716.1"/>
    <property type="molecule type" value="Transcribed_RNA"/>
</dbReference>
<dbReference type="SUPFAM" id="SSF56672">
    <property type="entry name" value="DNA/RNA polymerases"/>
    <property type="match status" value="1"/>
</dbReference>
<evidence type="ECO:0000259" key="1">
    <source>
        <dbReference type="PROSITE" id="PS50878"/>
    </source>
</evidence>
<evidence type="ECO:0000313" key="2">
    <source>
        <dbReference type="EMBL" id="MBY26716.1"/>
    </source>
</evidence>
<sequence>MRNKTKSSYEIFSKLRAQYKSKSKSVYSEYIRRSENEIKINPKKFWKWVSYNTSTRDIPNSVFLNDKTANNGRDIADLFSSYFSSVYRPSVIPPSDISSLTSFIKNFDNILPSHCTISLDEVSDGLRSLYKSNSPGPDGISGYFLSSLSDSIAYPVFLLFNKSLMEGVFPSLWKISSITPVFKKGNKSDIKNYRPISGLVQLGKLLEKLVLRHIIDPINNILDNSQHGFRPGRSTLSCNLTLQHFILESFKNNSQVDVIYTDFEKAFDRVDHNLIAIALKQLGFGDPLLSWLNSYLTNRSHFTSVLGYLSSLSPVPSGTPQGGHLCLPFYSFYLSTVYHQF</sequence>
<proteinExistence type="predicted"/>
<dbReference type="PANTHER" id="PTHR47510:SF3">
    <property type="entry name" value="ENDO_EXONUCLEASE_PHOSPHATASE DOMAIN-CONTAINING PROTEIN"/>
    <property type="match status" value="1"/>
</dbReference>
<accession>A0A2S2PCQ2</accession>
<keyword evidence="2" id="KW-0808">Transferase</keyword>